<evidence type="ECO:0000313" key="2">
    <source>
        <dbReference type="EMBL" id="EBU8137057.1"/>
    </source>
</evidence>
<comment type="caution">
    <text evidence="2">The sequence shown here is derived from an EMBL/GenBank/DDBJ whole genome shotgun (WGS) entry which is preliminary data.</text>
</comment>
<dbReference type="Proteomes" id="UP000839895">
    <property type="component" value="Unassembled WGS sequence"/>
</dbReference>
<organism evidence="2">
    <name type="scientific">Salmonella enterica subsp. enterica serovar Poona</name>
    <dbReference type="NCBI Taxonomy" id="436295"/>
    <lineage>
        <taxon>Bacteria</taxon>
        <taxon>Pseudomonadati</taxon>
        <taxon>Pseudomonadota</taxon>
        <taxon>Gammaproteobacteria</taxon>
        <taxon>Enterobacterales</taxon>
        <taxon>Enterobacteriaceae</taxon>
        <taxon>Salmonella</taxon>
    </lineage>
</organism>
<feature type="chain" id="PRO_5024876340" evidence="1">
    <location>
        <begin position="24"/>
        <end position="175"/>
    </location>
</feature>
<dbReference type="EMBL" id="AAHDIV010000088">
    <property type="protein sequence ID" value="EBU8137057.1"/>
    <property type="molecule type" value="Genomic_DNA"/>
</dbReference>
<protein>
    <submittedName>
        <fullName evidence="2">Type 1 fimbrial protein</fullName>
    </submittedName>
</protein>
<name>A0A5V6NKT7_SALET</name>
<dbReference type="GO" id="GO:0007155">
    <property type="term" value="P:cell adhesion"/>
    <property type="evidence" value="ECO:0007669"/>
    <property type="project" value="InterPro"/>
</dbReference>
<dbReference type="SUPFAM" id="SSF49401">
    <property type="entry name" value="Bacterial adhesins"/>
    <property type="match status" value="1"/>
</dbReference>
<dbReference type="Gene3D" id="2.60.40.1090">
    <property type="entry name" value="Fimbrial-type adhesion domain"/>
    <property type="match status" value="1"/>
</dbReference>
<dbReference type="GO" id="GO:0009289">
    <property type="term" value="C:pilus"/>
    <property type="evidence" value="ECO:0007669"/>
    <property type="project" value="InterPro"/>
</dbReference>
<accession>A0A5V6NKT7</accession>
<feature type="signal peptide" evidence="1">
    <location>
        <begin position="1"/>
        <end position="23"/>
    </location>
</feature>
<evidence type="ECO:0000256" key="1">
    <source>
        <dbReference type="SAM" id="SignalP"/>
    </source>
</evidence>
<gene>
    <name evidence="2" type="ORF">DLM27_26140</name>
</gene>
<keyword evidence="1" id="KW-0732">Signal</keyword>
<sequence length="175" mass="18423">MKIKNRLFLLGTAMAVMSSSAFADTVGTQTFTANITANTCVVSGLDITLPMGDILASTLKSAKTWGVVGEKHHSFNVSNCPQNITKVDVTPTYVLGAQKDNIKLDHDLGVSAYLALPGTKGALGGSNLWGTGVKKEFTLTNGGYQIDIPVFLLRNTAAITDGSFSGDSLFTIDFG</sequence>
<reference evidence="2" key="1">
    <citation type="submission" date="2018-05" db="EMBL/GenBank/DDBJ databases">
        <authorList>
            <person name="Ashton P.M."/>
            <person name="Dallman T."/>
            <person name="Nair S."/>
            <person name="De Pinna E."/>
            <person name="Peters T."/>
            <person name="Grant K."/>
        </authorList>
    </citation>
    <scope>NUCLEOTIDE SEQUENCE [LARGE SCALE GENOMIC DNA]</scope>
    <source>
        <strain evidence="2">127535</strain>
    </source>
</reference>
<proteinExistence type="predicted"/>
<dbReference type="InterPro" id="IPR008966">
    <property type="entry name" value="Adhesion_dom_sf"/>
</dbReference>
<dbReference type="AlphaFoldDB" id="A0A5V6NKT7"/>
<dbReference type="InterPro" id="IPR036937">
    <property type="entry name" value="Adhesion_dom_fimbrial_sf"/>
</dbReference>